<evidence type="ECO:0000313" key="6">
    <source>
        <dbReference type="EMBL" id="SEF91689.1"/>
    </source>
</evidence>
<dbReference type="Gene3D" id="2.60.120.10">
    <property type="entry name" value="Jelly Rolls"/>
    <property type="match status" value="1"/>
</dbReference>
<name>A0A1H5VWL9_9BACT</name>
<dbReference type="PROSITE" id="PS51063">
    <property type="entry name" value="HTH_CRP_2"/>
    <property type="match status" value="1"/>
</dbReference>
<keyword evidence="2" id="KW-0238">DNA-binding</keyword>
<sequence>MMSKCTNCPNANGYAFCGMSGEARAFMESNSVYMEYPRGSVLFREGDRPNAIYVMCSGKVKVSVSSQEGRTMILRIAKAGDVLGLSGALDGAEQETTVEALEPVRARVLHLNHLTTMMQQYAEVSLGAAKSMARDYRAAFEEARLVALPSSPAGRIARLILDWAEEARRNSSPFVTMSLTHEEVASMAATTRETVTRTLSRLRKEKVISTRGVALTVLQPNALQRMSAC</sequence>
<dbReference type="Gene3D" id="1.10.10.10">
    <property type="entry name" value="Winged helix-like DNA-binding domain superfamily/Winged helix DNA-binding domain"/>
    <property type="match status" value="1"/>
</dbReference>
<dbReference type="InterPro" id="IPR000595">
    <property type="entry name" value="cNMP-bd_dom"/>
</dbReference>
<dbReference type="PROSITE" id="PS50042">
    <property type="entry name" value="CNMP_BINDING_3"/>
    <property type="match status" value="1"/>
</dbReference>
<dbReference type="InterPro" id="IPR036390">
    <property type="entry name" value="WH_DNA-bd_sf"/>
</dbReference>
<dbReference type="PANTHER" id="PTHR24567:SF74">
    <property type="entry name" value="HTH-TYPE TRANSCRIPTIONAL REGULATOR ARCR"/>
    <property type="match status" value="1"/>
</dbReference>
<dbReference type="InterPro" id="IPR050397">
    <property type="entry name" value="Env_Response_Regulators"/>
</dbReference>
<keyword evidence="3" id="KW-0804">Transcription</keyword>
<dbReference type="GO" id="GO:0003677">
    <property type="term" value="F:DNA binding"/>
    <property type="evidence" value="ECO:0007669"/>
    <property type="project" value="UniProtKB-KW"/>
</dbReference>
<evidence type="ECO:0000313" key="7">
    <source>
        <dbReference type="Proteomes" id="UP000236728"/>
    </source>
</evidence>
<dbReference type="SMART" id="SM00419">
    <property type="entry name" value="HTH_CRP"/>
    <property type="match status" value="1"/>
</dbReference>
<dbReference type="AlphaFoldDB" id="A0A1H5VWL9"/>
<dbReference type="InterPro" id="IPR012318">
    <property type="entry name" value="HTH_CRP"/>
</dbReference>
<gene>
    <name evidence="6" type="ORF">SAMN05421819_1347</name>
</gene>
<dbReference type="RefSeq" id="WP_235011427.1">
    <property type="nucleotide sequence ID" value="NZ_FNVA01000002.1"/>
</dbReference>
<keyword evidence="1" id="KW-0805">Transcription regulation</keyword>
<dbReference type="SMART" id="SM00100">
    <property type="entry name" value="cNMP"/>
    <property type="match status" value="1"/>
</dbReference>
<accession>A0A1H5VWL9</accession>
<reference evidence="6 7" key="1">
    <citation type="submission" date="2016-10" db="EMBL/GenBank/DDBJ databases">
        <authorList>
            <person name="de Groot N.N."/>
        </authorList>
    </citation>
    <scope>NUCLEOTIDE SEQUENCE [LARGE SCALE GENOMIC DNA]</scope>
    <source>
        <strain evidence="6 7">DSM 22489</strain>
    </source>
</reference>
<dbReference type="Proteomes" id="UP000236728">
    <property type="component" value="Unassembled WGS sequence"/>
</dbReference>
<dbReference type="PRINTS" id="PR00034">
    <property type="entry name" value="HTHCRP"/>
</dbReference>
<evidence type="ECO:0000259" key="4">
    <source>
        <dbReference type="PROSITE" id="PS50042"/>
    </source>
</evidence>
<feature type="domain" description="HTH crp-type" evidence="5">
    <location>
        <begin position="150"/>
        <end position="221"/>
    </location>
</feature>
<evidence type="ECO:0000256" key="2">
    <source>
        <dbReference type="ARBA" id="ARBA00023125"/>
    </source>
</evidence>
<keyword evidence="7" id="KW-1185">Reference proteome</keyword>
<feature type="domain" description="Cyclic nucleotide-binding" evidence="4">
    <location>
        <begin position="36"/>
        <end position="135"/>
    </location>
</feature>
<proteinExistence type="predicted"/>
<dbReference type="InterPro" id="IPR036388">
    <property type="entry name" value="WH-like_DNA-bd_sf"/>
</dbReference>
<dbReference type="EMBL" id="FNVA01000002">
    <property type="protein sequence ID" value="SEF91689.1"/>
    <property type="molecule type" value="Genomic_DNA"/>
</dbReference>
<dbReference type="GO" id="GO:0005829">
    <property type="term" value="C:cytosol"/>
    <property type="evidence" value="ECO:0007669"/>
    <property type="project" value="TreeGrafter"/>
</dbReference>
<dbReference type="Pfam" id="PF00027">
    <property type="entry name" value="cNMP_binding"/>
    <property type="match status" value="1"/>
</dbReference>
<dbReference type="PANTHER" id="PTHR24567">
    <property type="entry name" value="CRP FAMILY TRANSCRIPTIONAL REGULATORY PROTEIN"/>
    <property type="match status" value="1"/>
</dbReference>
<dbReference type="InterPro" id="IPR018490">
    <property type="entry name" value="cNMP-bd_dom_sf"/>
</dbReference>
<dbReference type="SUPFAM" id="SSF51206">
    <property type="entry name" value="cAMP-binding domain-like"/>
    <property type="match status" value="1"/>
</dbReference>
<dbReference type="SUPFAM" id="SSF46785">
    <property type="entry name" value="Winged helix' DNA-binding domain"/>
    <property type="match status" value="1"/>
</dbReference>
<dbReference type="Pfam" id="PF13545">
    <property type="entry name" value="HTH_Crp_2"/>
    <property type="match status" value="1"/>
</dbReference>
<dbReference type="CDD" id="cd00092">
    <property type="entry name" value="HTH_CRP"/>
    <property type="match status" value="1"/>
</dbReference>
<protein>
    <submittedName>
        <fullName evidence="6">CRP/FNR family transcriptional regulator, anaerobic regulatory protein</fullName>
    </submittedName>
</protein>
<evidence type="ECO:0000259" key="5">
    <source>
        <dbReference type="PROSITE" id="PS51063"/>
    </source>
</evidence>
<evidence type="ECO:0000256" key="1">
    <source>
        <dbReference type="ARBA" id="ARBA00023015"/>
    </source>
</evidence>
<organism evidence="6 7">
    <name type="scientific">Bryocella elongata</name>
    <dbReference type="NCBI Taxonomy" id="863522"/>
    <lineage>
        <taxon>Bacteria</taxon>
        <taxon>Pseudomonadati</taxon>
        <taxon>Acidobacteriota</taxon>
        <taxon>Terriglobia</taxon>
        <taxon>Terriglobales</taxon>
        <taxon>Acidobacteriaceae</taxon>
        <taxon>Bryocella</taxon>
    </lineage>
</organism>
<dbReference type="InterPro" id="IPR014710">
    <property type="entry name" value="RmlC-like_jellyroll"/>
</dbReference>
<evidence type="ECO:0000256" key="3">
    <source>
        <dbReference type="ARBA" id="ARBA00023163"/>
    </source>
</evidence>
<dbReference type="GO" id="GO:0003700">
    <property type="term" value="F:DNA-binding transcription factor activity"/>
    <property type="evidence" value="ECO:0007669"/>
    <property type="project" value="TreeGrafter"/>
</dbReference>
<dbReference type="CDD" id="cd00038">
    <property type="entry name" value="CAP_ED"/>
    <property type="match status" value="1"/>
</dbReference>